<dbReference type="PANTHER" id="PTHR23324:SF83">
    <property type="entry name" value="SEC14-LIKE PROTEIN 2"/>
    <property type="match status" value="1"/>
</dbReference>
<dbReference type="Proteomes" id="UP000708208">
    <property type="component" value="Unassembled WGS sequence"/>
</dbReference>
<dbReference type="GO" id="GO:0005737">
    <property type="term" value="C:cytoplasm"/>
    <property type="evidence" value="ECO:0007669"/>
    <property type="project" value="TreeGrafter"/>
</dbReference>
<dbReference type="OrthoDB" id="6490749at2759"/>
<name>A0A8J2KCF3_9HEXA</name>
<organism evidence="2 3">
    <name type="scientific">Allacma fusca</name>
    <dbReference type="NCBI Taxonomy" id="39272"/>
    <lineage>
        <taxon>Eukaryota</taxon>
        <taxon>Metazoa</taxon>
        <taxon>Ecdysozoa</taxon>
        <taxon>Arthropoda</taxon>
        <taxon>Hexapoda</taxon>
        <taxon>Collembola</taxon>
        <taxon>Symphypleona</taxon>
        <taxon>Sminthuridae</taxon>
        <taxon>Allacma</taxon>
    </lineage>
</organism>
<gene>
    <name evidence="2" type="ORF">AFUS01_LOCUS22064</name>
</gene>
<proteinExistence type="predicted"/>
<protein>
    <recommendedName>
        <fullName evidence="1">CRAL/TRIO N-terminal domain-containing protein</fullName>
    </recommendedName>
</protein>
<dbReference type="InterPro" id="IPR011074">
    <property type="entry name" value="CRAL/TRIO_N_dom"/>
</dbReference>
<feature type="non-terminal residue" evidence="2">
    <location>
        <position position="126"/>
    </location>
</feature>
<dbReference type="SMART" id="SM01100">
    <property type="entry name" value="CRAL_TRIO_N"/>
    <property type="match status" value="1"/>
</dbReference>
<reference evidence="2" key="1">
    <citation type="submission" date="2021-06" db="EMBL/GenBank/DDBJ databases">
        <authorList>
            <person name="Hodson N. C."/>
            <person name="Mongue J. A."/>
            <person name="Jaron S. K."/>
        </authorList>
    </citation>
    <scope>NUCLEOTIDE SEQUENCE</scope>
</reference>
<evidence type="ECO:0000259" key="1">
    <source>
        <dbReference type="SMART" id="SM01100"/>
    </source>
</evidence>
<evidence type="ECO:0000313" key="3">
    <source>
        <dbReference type="Proteomes" id="UP000708208"/>
    </source>
</evidence>
<dbReference type="AlphaFoldDB" id="A0A8J2KCF3"/>
<dbReference type="InterPro" id="IPR051064">
    <property type="entry name" value="SEC14/CRAL-TRIO_domain"/>
</dbReference>
<comment type="caution">
    <text evidence="2">The sequence shown here is derived from an EMBL/GenBank/DDBJ whole genome shotgun (WGS) entry which is preliminary data.</text>
</comment>
<dbReference type="EMBL" id="CAJVCH010252364">
    <property type="protein sequence ID" value="CAG7733633.1"/>
    <property type="molecule type" value="Genomic_DNA"/>
</dbReference>
<feature type="domain" description="CRAL/TRIO N-terminal" evidence="1">
    <location>
        <begin position="29"/>
        <end position="54"/>
    </location>
</feature>
<sequence>SEHCHKEREILSKFRNQISDLILNESQQKDYFLIRWLRARGHDLEKAKIMLSNYIKYRQDEDIDNILKWEASPTVKNSAPYKILGQDYENSPDKAKITFGFQKHILNGTPDILVTTYFYYSSLRSI</sequence>
<keyword evidence="3" id="KW-1185">Reference proteome</keyword>
<accession>A0A8J2KCF3</accession>
<dbReference type="PANTHER" id="PTHR23324">
    <property type="entry name" value="SEC14 RELATED PROTEIN"/>
    <property type="match status" value="1"/>
</dbReference>
<feature type="non-terminal residue" evidence="2">
    <location>
        <position position="1"/>
    </location>
</feature>
<evidence type="ECO:0000313" key="2">
    <source>
        <dbReference type="EMBL" id="CAG7733633.1"/>
    </source>
</evidence>